<dbReference type="EMBL" id="CDMC01000006">
    <property type="protein sequence ID" value="CEN61121.1"/>
    <property type="molecule type" value="Genomic_DNA"/>
</dbReference>
<dbReference type="AlphaFoldDB" id="A0A0U5GS20"/>
<protein>
    <recommendedName>
        <fullName evidence="2">AB hydrolase-1 domain-containing protein</fullName>
    </recommendedName>
</protein>
<dbReference type="Pfam" id="PF00561">
    <property type="entry name" value="Abhydrolase_1"/>
    <property type="match status" value="1"/>
</dbReference>
<accession>A0A0U5GS20</accession>
<feature type="compositionally biased region" description="Low complexity" evidence="1">
    <location>
        <begin position="80"/>
        <end position="114"/>
    </location>
</feature>
<feature type="domain" description="AB hydrolase-1" evidence="2">
    <location>
        <begin position="136"/>
        <end position="392"/>
    </location>
</feature>
<proteinExistence type="predicted"/>
<dbReference type="OMA" id="ACRYEID"/>
<evidence type="ECO:0000259" key="2">
    <source>
        <dbReference type="Pfam" id="PF00561"/>
    </source>
</evidence>
<evidence type="ECO:0000256" key="1">
    <source>
        <dbReference type="SAM" id="MobiDB-lite"/>
    </source>
</evidence>
<name>A0A0U5GS20_ASPCI</name>
<evidence type="ECO:0000313" key="3">
    <source>
        <dbReference type="EMBL" id="CEN61121.1"/>
    </source>
</evidence>
<dbReference type="InterPro" id="IPR000073">
    <property type="entry name" value="AB_hydrolase_1"/>
</dbReference>
<dbReference type="OrthoDB" id="294702at2759"/>
<keyword evidence="4" id="KW-1185">Reference proteome</keyword>
<feature type="region of interest" description="Disordered" evidence="1">
    <location>
        <begin position="56"/>
        <end position="120"/>
    </location>
</feature>
<dbReference type="Proteomes" id="UP000054771">
    <property type="component" value="Unassembled WGS sequence"/>
</dbReference>
<evidence type="ECO:0000313" key="4">
    <source>
        <dbReference type="Proteomes" id="UP000054771"/>
    </source>
</evidence>
<dbReference type="PANTHER" id="PTHR45763:SF46">
    <property type="entry name" value="AB HYDROLASE-1 DOMAIN-CONTAINING PROTEIN"/>
    <property type="match status" value="1"/>
</dbReference>
<reference evidence="4" key="1">
    <citation type="journal article" date="2016" name="Genome Announc.">
        <title>Draft genome sequences of fungus Aspergillus calidoustus.</title>
        <authorList>
            <person name="Horn F."/>
            <person name="Linde J."/>
            <person name="Mattern D.J."/>
            <person name="Walther G."/>
            <person name="Guthke R."/>
            <person name="Scherlach K."/>
            <person name="Martin K."/>
            <person name="Brakhage A.A."/>
            <person name="Petzke L."/>
            <person name="Valiante V."/>
        </authorList>
    </citation>
    <scope>NUCLEOTIDE SEQUENCE [LARGE SCALE GENOMIC DNA]</scope>
    <source>
        <strain evidence="4">SF006504</strain>
    </source>
</reference>
<gene>
    <name evidence="3" type="ORF">ASPCAL07785</name>
</gene>
<organism evidence="3 4">
    <name type="scientific">Aspergillus calidoustus</name>
    <dbReference type="NCBI Taxonomy" id="454130"/>
    <lineage>
        <taxon>Eukaryota</taxon>
        <taxon>Fungi</taxon>
        <taxon>Dikarya</taxon>
        <taxon>Ascomycota</taxon>
        <taxon>Pezizomycotina</taxon>
        <taxon>Eurotiomycetes</taxon>
        <taxon>Eurotiomycetidae</taxon>
        <taxon>Eurotiales</taxon>
        <taxon>Aspergillaceae</taxon>
        <taxon>Aspergillus</taxon>
        <taxon>Aspergillus subgen. Nidulantes</taxon>
    </lineage>
</organism>
<dbReference type="SUPFAM" id="SSF53474">
    <property type="entry name" value="alpha/beta-Hydrolases"/>
    <property type="match status" value="1"/>
</dbReference>
<sequence>MGDWQSSGERENSSLAVPIKYDMQIFVSAIMLPILCFIRRSTAPAARAVRPPRLTTTTTCRTVRQIQTWSNPPRQHRRQTPAASSFSTSTTAKTNTPGKTTSDSKSSNPNPNSNILRLPSGRTLEYHTYGPRTGFPVLYIHGTPDSGATLSGFETRLAHRLNLRWIAPERPGIGESTFSPGRSVLGYPADIRALIRHLGIEQFAILGVSGGTGYALACARAFSKEMLKGVGICAGVGPVEAGFQGQNALVSEVLTAWREYPREMAAAIDASYVAAVQDADDPGRLERLWKESLVSSFSAEDRHVLLSGDAMNSALRVLRQVYKHGSAAHAEEVRLMTQPWGFRLEDVGFEGIRLWYGELDTNTPPRMGRYMAERLPGALYREFPGKSHYSIWCEEIVGEMVGELLQRVQK</sequence>
<dbReference type="PANTHER" id="PTHR45763">
    <property type="entry name" value="HYDROLASE, ALPHA/BETA FOLD FAMILY PROTEIN, EXPRESSED-RELATED"/>
    <property type="match status" value="1"/>
</dbReference>
<dbReference type="Gene3D" id="3.40.50.1820">
    <property type="entry name" value="alpha/beta hydrolase"/>
    <property type="match status" value="1"/>
</dbReference>
<dbReference type="STRING" id="454130.A0A0U5GS20"/>
<dbReference type="InterPro" id="IPR029058">
    <property type="entry name" value="AB_hydrolase_fold"/>
</dbReference>